<reference evidence="2 3" key="1">
    <citation type="submission" date="2020-04" db="EMBL/GenBank/DDBJ databases">
        <authorList>
            <person name="Laetsch R D."/>
            <person name="Stevens L."/>
            <person name="Kumar S."/>
            <person name="Blaxter L. M."/>
        </authorList>
    </citation>
    <scope>NUCLEOTIDE SEQUENCE [LARGE SCALE GENOMIC DNA]</scope>
</reference>
<accession>A0A8S1E8B8</accession>
<proteinExistence type="predicted"/>
<dbReference type="Proteomes" id="UP000494206">
    <property type="component" value="Unassembled WGS sequence"/>
</dbReference>
<organism evidence="2 3">
    <name type="scientific">Caenorhabditis bovis</name>
    <dbReference type="NCBI Taxonomy" id="2654633"/>
    <lineage>
        <taxon>Eukaryota</taxon>
        <taxon>Metazoa</taxon>
        <taxon>Ecdysozoa</taxon>
        <taxon>Nematoda</taxon>
        <taxon>Chromadorea</taxon>
        <taxon>Rhabditida</taxon>
        <taxon>Rhabditina</taxon>
        <taxon>Rhabditomorpha</taxon>
        <taxon>Rhabditoidea</taxon>
        <taxon>Rhabditidae</taxon>
        <taxon>Peloderinae</taxon>
        <taxon>Caenorhabditis</taxon>
    </lineage>
</organism>
<keyword evidence="3" id="KW-1185">Reference proteome</keyword>
<evidence type="ECO:0000313" key="2">
    <source>
        <dbReference type="EMBL" id="CAB3400063.1"/>
    </source>
</evidence>
<name>A0A8S1E8B8_9PELO</name>
<dbReference type="EMBL" id="CADEPM010000002">
    <property type="protein sequence ID" value="CAB3400063.1"/>
    <property type="molecule type" value="Genomic_DNA"/>
</dbReference>
<dbReference type="OrthoDB" id="5868102at2759"/>
<gene>
    <name evidence="2" type="ORF">CBOVIS_LOCUS3078</name>
</gene>
<dbReference type="AlphaFoldDB" id="A0A8S1E8B8"/>
<evidence type="ECO:0000256" key="1">
    <source>
        <dbReference type="SAM" id="MobiDB-lite"/>
    </source>
</evidence>
<feature type="region of interest" description="Disordered" evidence="1">
    <location>
        <begin position="78"/>
        <end position="106"/>
    </location>
</feature>
<evidence type="ECO:0000313" key="3">
    <source>
        <dbReference type="Proteomes" id="UP000494206"/>
    </source>
</evidence>
<sequence length="130" mass="15499">MSNQDKREEPIVRMREKNVNSQAHSALARANEVLNEGDITEETEEIRKLDSQLDHLNDYMSKMEERIKAHSDRMMETLRQQKEEREKRRRSFHERMSQNQSEDEEFKKQITNILKRVESVKKPATATIAE</sequence>
<protein>
    <submittedName>
        <fullName evidence="2">Uncharacterized protein</fullName>
    </submittedName>
</protein>
<feature type="region of interest" description="Disordered" evidence="1">
    <location>
        <begin position="1"/>
        <end position="39"/>
    </location>
</feature>
<feature type="compositionally biased region" description="Basic and acidic residues" evidence="1">
    <location>
        <begin position="1"/>
        <end position="18"/>
    </location>
</feature>
<comment type="caution">
    <text evidence="2">The sequence shown here is derived from an EMBL/GenBank/DDBJ whole genome shotgun (WGS) entry which is preliminary data.</text>
</comment>